<evidence type="ECO:0000256" key="1">
    <source>
        <dbReference type="SAM" id="Phobius"/>
    </source>
</evidence>
<dbReference type="PANTHER" id="PTHR43358">
    <property type="entry name" value="ALPHA/BETA-HYDROLASE"/>
    <property type="match status" value="1"/>
</dbReference>
<feature type="transmembrane region" description="Helical" evidence="1">
    <location>
        <begin position="7"/>
        <end position="31"/>
    </location>
</feature>
<reference evidence="3" key="1">
    <citation type="submission" date="2020-12" db="EMBL/GenBank/DDBJ databases">
        <title>M. sibirica DSM 26468T genome.</title>
        <authorList>
            <person name="Thieme N."/>
            <person name="Rettenmaier R."/>
            <person name="Zverlov V."/>
            <person name="Liebl W."/>
        </authorList>
    </citation>
    <scope>NUCLEOTIDE SEQUENCE</scope>
    <source>
        <strain evidence="3">DSM 26468</strain>
    </source>
</reference>
<evidence type="ECO:0000259" key="2">
    <source>
        <dbReference type="Pfam" id="PF12146"/>
    </source>
</evidence>
<sequence>MKRIIKSIAATIIICLILLIIAPFVALPLFLNRHVDYKGYTTQNYPLQDIYVATDYALNENQIYLKTEDGLNLWTSEIFAENPKAVIIYLSGIVQPSVTYFYGHAKYMQDNGYASILLEVRGHGKSDGNRICLGYEETKDVQAVVDYIQSSPKYDGVPIVLHGVSMGGAIAVNAFGQIDEIDALIAMSAYSSFEDVVIDIMDNYGIPQFIQTFEKPLISSSLKMMFGSEAVEHIKPIEQIKNTNGRPVLLMASSGDMEVPMDNLHRLKDANPNVEVWIRDSWEHFIVKDCDFKNMAKDKEYCNKLLEFIEKSLGY</sequence>
<dbReference type="Pfam" id="PF12146">
    <property type="entry name" value="Hydrolase_4"/>
    <property type="match status" value="1"/>
</dbReference>
<dbReference type="InterPro" id="IPR029058">
    <property type="entry name" value="AB_hydrolase_fold"/>
</dbReference>
<dbReference type="SUPFAM" id="SSF53474">
    <property type="entry name" value="alpha/beta-Hydrolases"/>
    <property type="match status" value="1"/>
</dbReference>
<protein>
    <submittedName>
        <fullName evidence="3">Alpha/beta fold hydrolase</fullName>
    </submittedName>
</protein>
<accession>A0A8J7KZ41</accession>
<dbReference type="EMBL" id="JAEAGR010000001">
    <property type="protein sequence ID" value="MBH1939318.1"/>
    <property type="molecule type" value="Genomic_DNA"/>
</dbReference>
<name>A0A8J7KZ41_9FIRM</name>
<comment type="caution">
    <text evidence="3">The sequence shown here is derived from an EMBL/GenBank/DDBJ whole genome shotgun (WGS) entry which is preliminary data.</text>
</comment>
<keyword evidence="1" id="KW-0812">Transmembrane</keyword>
<keyword evidence="1" id="KW-1133">Transmembrane helix</keyword>
<proteinExistence type="predicted"/>
<feature type="domain" description="Serine aminopeptidase S33" evidence="2">
    <location>
        <begin position="82"/>
        <end position="190"/>
    </location>
</feature>
<dbReference type="Proteomes" id="UP000623269">
    <property type="component" value="Unassembled WGS sequence"/>
</dbReference>
<dbReference type="InterPro" id="IPR052920">
    <property type="entry name" value="DNA-binding_regulatory"/>
</dbReference>
<dbReference type="GO" id="GO:0016787">
    <property type="term" value="F:hydrolase activity"/>
    <property type="evidence" value="ECO:0007669"/>
    <property type="project" value="UniProtKB-KW"/>
</dbReference>
<keyword evidence="3" id="KW-0378">Hydrolase</keyword>
<dbReference type="InterPro" id="IPR022742">
    <property type="entry name" value="Hydrolase_4"/>
</dbReference>
<dbReference type="AlphaFoldDB" id="A0A8J7KZ41"/>
<keyword evidence="4" id="KW-1185">Reference proteome</keyword>
<evidence type="ECO:0000313" key="4">
    <source>
        <dbReference type="Proteomes" id="UP000623269"/>
    </source>
</evidence>
<keyword evidence="1" id="KW-0472">Membrane</keyword>
<dbReference type="PANTHER" id="PTHR43358:SF4">
    <property type="entry name" value="ALPHA_BETA HYDROLASE FOLD-1 DOMAIN-CONTAINING PROTEIN"/>
    <property type="match status" value="1"/>
</dbReference>
<gene>
    <name evidence="3" type="ORF">I5677_00260</name>
</gene>
<dbReference type="Gene3D" id="3.40.50.1820">
    <property type="entry name" value="alpha/beta hydrolase"/>
    <property type="match status" value="1"/>
</dbReference>
<evidence type="ECO:0000313" key="3">
    <source>
        <dbReference type="EMBL" id="MBH1939318.1"/>
    </source>
</evidence>
<organism evidence="3 4">
    <name type="scientific">Mobilitalea sibirica</name>
    <dbReference type="NCBI Taxonomy" id="1462919"/>
    <lineage>
        <taxon>Bacteria</taxon>
        <taxon>Bacillati</taxon>
        <taxon>Bacillota</taxon>
        <taxon>Clostridia</taxon>
        <taxon>Lachnospirales</taxon>
        <taxon>Lachnospiraceae</taxon>
        <taxon>Mobilitalea</taxon>
    </lineage>
</organism>